<organism evidence="8 9">
    <name type="scientific">Aureimonas populi</name>
    <dbReference type="NCBI Taxonomy" id="1701758"/>
    <lineage>
        <taxon>Bacteria</taxon>
        <taxon>Pseudomonadati</taxon>
        <taxon>Pseudomonadota</taxon>
        <taxon>Alphaproteobacteria</taxon>
        <taxon>Hyphomicrobiales</taxon>
        <taxon>Aurantimonadaceae</taxon>
        <taxon>Aureimonas</taxon>
    </lineage>
</organism>
<evidence type="ECO:0000313" key="8">
    <source>
        <dbReference type="EMBL" id="MFD2237979.1"/>
    </source>
</evidence>
<dbReference type="Proteomes" id="UP001597371">
    <property type="component" value="Unassembled WGS sequence"/>
</dbReference>
<evidence type="ECO:0000259" key="7">
    <source>
        <dbReference type="Pfam" id="PF13505"/>
    </source>
</evidence>
<keyword evidence="2 6" id="KW-0732">Signal</keyword>
<comment type="subcellular location">
    <subcellularLocation>
        <location evidence="1">Cell outer membrane</location>
    </subcellularLocation>
</comment>
<comment type="caution">
    <text evidence="8">The sequence shown here is derived from an EMBL/GenBank/DDBJ whole genome shotgun (WGS) entry which is preliminary data.</text>
</comment>
<sequence length="230" mass="24342">MKRLLLAAAVAASTTPVLAADVIYEEPAAPAPVVAYEPAFVWTGFYAGATVGYVFDNATEITGFNDAGTFSSRYLTDDDGVTASAFAGYNYEWNGVVLGAEADIEYLDSQDSRSTFRGGAVTGADQSWQGSIRARLGYGIDRALIYATAGLALGDIDYTATDFSGTATSSSTETGYTVGAGIDFAATDTIFVRGEYRFTDYGTRTISTAANSYEFDTQSHIVKAGVGFRF</sequence>
<dbReference type="PANTHER" id="PTHR34001">
    <property type="entry name" value="BLL7405 PROTEIN"/>
    <property type="match status" value="1"/>
</dbReference>
<dbReference type="InterPro" id="IPR051692">
    <property type="entry name" value="OMP-like"/>
</dbReference>
<evidence type="ECO:0000256" key="1">
    <source>
        <dbReference type="ARBA" id="ARBA00004442"/>
    </source>
</evidence>
<keyword evidence="4" id="KW-0998">Cell outer membrane</keyword>
<comment type="similarity">
    <text evidence="5">Belongs to the Omp25/RopB family.</text>
</comment>
<dbReference type="Gene3D" id="2.40.160.20">
    <property type="match status" value="1"/>
</dbReference>
<reference evidence="9" key="1">
    <citation type="journal article" date="2019" name="Int. J. Syst. Evol. Microbiol.">
        <title>The Global Catalogue of Microorganisms (GCM) 10K type strain sequencing project: providing services to taxonomists for standard genome sequencing and annotation.</title>
        <authorList>
            <consortium name="The Broad Institute Genomics Platform"/>
            <consortium name="The Broad Institute Genome Sequencing Center for Infectious Disease"/>
            <person name="Wu L."/>
            <person name="Ma J."/>
        </authorList>
    </citation>
    <scope>NUCLEOTIDE SEQUENCE [LARGE SCALE GENOMIC DNA]</scope>
    <source>
        <strain evidence="9">ZS-35-S2</strain>
    </source>
</reference>
<evidence type="ECO:0000256" key="4">
    <source>
        <dbReference type="ARBA" id="ARBA00023237"/>
    </source>
</evidence>
<dbReference type="SUPFAM" id="SSF56925">
    <property type="entry name" value="OMPA-like"/>
    <property type="match status" value="1"/>
</dbReference>
<keyword evidence="3" id="KW-0472">Membrane</keyword>
<proteinExistence type="inferred from homology"/>
<dbReference type="Pfam" id="PF13505">
    <property type="entry name" value="OMP_b-brl"/>
    <property type="match status" value="1"/>
</dbReference>
<keyword evidence="9" id="KW-1185">Reference proteome</keyword>
<protein>
    <submittedName>
        <fullName evidence="8">Outer membrane protein</fullName>
    </submittedName>
</protein>
<dbReference type="PANTHER" id="PTHR34001:SF3">
    <property type="entry name" value="BLL7405 PROTEIN"/>
    <property type="match status" value="1"/>
</dbReference>
<evidence type="ECO:0000256" key="5">
    <source>
        <dbReference type="ARBA" id="ARBA00038306"/>
    </source>
</evidence>
<accession>A0ABW5CL71</accession>
<evidence type="ECO:0000256" key="2">
    <source>
        <dbReference type="ARBA" id="ARBA00022729"/>
    </source>
</evidence>
<dbReference type="InterPro" id="IPR011250">
    <property type="entry name" value="OMP/PagP_B-barrel"/>
</dbReference>
<evidence type="ECO:0000313" key="9">
    <source>
        <dbReference type="Proteomes" id="UP001597371"/>
    </source>
</evidence>
<evidence type="ECO:0000256" key="3">
    <source>
        <dbReference type="ARBA" id="ARBA00023136"/>
    </source>
</evidence>
<feature type="chain" id="PRO_5047462952" evidence="6">
    <location>
        <begin position="20"/>
        <end position="230"/>
    </location>
</feature>
<dbReference type="InterPro" id="IPR027385">
    <property type="entry name" value="Beta-barrel_OMP"/>
</dbReference>
<evidence type="ECO:0000256" key="6">
    <source>
        <dbReference type="SAM" id="SignalP"/>
    </source>
</evidence>
<feature type="signal peptide" evidence="6">
    <location>
        <begin position="1"/>
        <end position="19"/>
    </location>
</feature>
<dbReference type="EMBL" id="JBHUIJ010000013">
    <property type="protein sequence ID" value="MFD2237979.1"/>
    <property type="molecule type" value="Genomic_DNA"/>
</dbReference>
<gene>
    <name evidence="8" type="ORF">ACFSKQ_10975</name>
</gene>
<feature type="domain" description="Outer membrane protein beta-barrel" evidence="7">
    <location>
        <begin position="42"/>
        <end position="230"/>
    </location>
</feature>
<name>A0ABW5CL71_9HYPH</name>
<dbReference type="RefSeq" id="WP_209739299.1">
    <property type="nucleotide sequence ID" value="NZ_CP072611.1"/>
</dbReference>